<feature type="transmembrane region" description="Helical" evidence="1">
    <location>
        <begin position="12"/>
        <end position="33"/>
    </location>
</feature>
<dbReference type="RefSeq" id="WP_281834895.1">
    <property type="nucleotide sequence ID" value="NZ_BSDY01000006.1"/>
</dbReference>
<comment type="caution">
    <text evidence="2">The sequence shown here is derived from an EMBL/GenBank/DDBJ whole genome shotgun (WGS) entry which is preliminary data.</text>
</comment>
<feature type="transmembrane region" description="Helical" evidence="1">
    <location>
        <begin position="39"/>
        <end position="60"/>
    </location>
</feature>
<proteinExistence type="predicted"/>
<keyword evidence="1" id="KW-1133">Transmembrane helix</keyword>
<keyword evidence="3" id="KW-1185">Reference proteome</keyword>
<dbReference type="EMBL" id="BSDY01000006">
    <property type="protein sequence ID" value="GLI56027.1"/>
    <property type="molecule type" value="Genomic_DNA"/>
</dbReference>
<protein>
    <submittedName>
        <fullName evidence="2">Uncharacterized protein</fullName>
    </submittedName>
</protein>
<organism evidence="2 3">
    <name type="scientific">Propionigenium maris DSM 9537</name>
    <dbReference type="NCBI Taxonomy" id="1123000"/>
    <lineage>
        <taxon>Bacteria</taxon>
        <taxon>Fusobacteriati</taxon>
        <taxon>Fusobacteriota</taxon>
        <taxon>Fusobacteriia</taxon>
        <taxon>Fusobacteriales</taxon>
        <taxon>Fusobacteriaceae</taxon>
        <taxon>Propionigenium</taxon>
    </lineage>
</organism>
<evidence type="ECO:0000313" key="3">
    <source>
        <dbReference type="Proteomes" id="UP001144471"/>
    </source>
</evidence>
<evidence type="ECO:0000313" key="2">
    <source>
        <dbReference type="EMBL" id="GLI56027.1"/>
    </source>
</evidence>
<dbReference type="AlphaFoldDB" id="A0A9W6LMV8"/>
<keyword evidence="1" id="KW-0812">Transmembrane</keyword>
<evidence type="ECO:0000256" key="1">
    <source>
        <dbReference type="SAM" id="Phobius"/>
    </source>
</evidence>
<name>A0A9W6LMV8_9FUSO</name>
<reference evidence="2" key="1">
    <citation type="submission" date="2022-12" db="EMBL/GenBank/DDBJ databases">
        <title>Reference genome sequencing for broad-spectrum identification of bacterial and archaeal isolates by mass spectrometry.</title>
        <authorList>
            <person name="Sekiguchi Y."/>
            <person name="Tourlousse D.M."/>
        </authorList>
    </citation>
    <scope>NUCLEOTIDE SEQUENCE</scope>
    <source>
        <strain evidence="2">10succ1</strain>
    </source>
</reference>
<accession>A0A9W6LMV8</accession>
<gene>
    <name evidence="2" type="ORF">PM10SUCC1_15410</name>
</gene>
<sequence>MKVKILNESLRFINLFLCAFFLTYYFSLFIGIPSDEAKTLGFIMILLNIIASFKRILALFK</sequence>
<keyword evidence="1" id="KW-0472">Membrane</keyword>
<dbReference type="Proteomes" id="UP001144471">
    <property type="component" value="Unassembled WGS sequence"/>
</dbReference>